<dbReference type="CDD" id="cd01346">
    <property type="entry name" value="Maltoporin-like"/>
    <property type="match status" value="1"/>
</dbReference>
<protein>
    <submittedName>
        <fullName evidence="11">Carbohydrate-specific porin BglH</fullName>
    </submittedName>
</protein>
<evidence type="ECO:0000256" key="10">
    <source>
        <dbReference type="SAM" id="Coils"/>
    </source>
</evidence>
<dbReference type="PANTHER" id="PTHR38762">
    <property type="entry name" value="CRYPTIC OUTER MEMBRANE PORIN BGLH-RELATED"/>
    <property type="match status" value="1"/>
</dbReference>
<keyword evidence="12" id="KW-1185">Reference proteome</keyword>
<evidence type="ECO:0000256" key="2">
    <source>
        <dbReference type="ARBA" id="ARBA00007055"/>
    </source>
</evidence>
<evidence type="ECO:0000256" key="6">
    <source>
        <dbReference type="ARBA" id="ARBA00023065"/>
    </source>
</evidence>
<keyword evidence="5" id="KW-0812">Transmembrane</keyword>
<keyword evidence="4" id="KW-1134">Transmembrane beta strand</keyword>
<dbReference type="Pfam" id="PF02264">
    <property type="entry name" value="LamB"/>
    <property type="match status" value="1"/>
</dbReference>
<gene>
    <name evidence="11" type="primary">bglH</name>
    <name evidence="11" type="ORF">GCM10023211_18950</name>
</gene>
<feature type="coiled-coil region" evidence="10">
    <location>
        <begin position="41"/>
        <end position="68"/>
    </location>
</feature>
<dbReference type="SUPFAM" id="SSF56935">
    <property type="entry name" value="Porins"/>
    <property type="match status" value="1"/>
</dbReference>
<keyword evidence="8" id="KW-0472">Membrane</keyword>
<organism evidence="11 12">
    <name type="scientific">Orbus sasakiae</name>
    <dbReference type="NCBI Taxonomy" id="1078475"/>
    <lineage>
        <taxon>Bacteria</taxon>
        <taxon>Pseudomonadati</taxon>
        <taxon>Pseudomonadota</taxon>
        <taxon>Gammaproteobacteria</taxon>
        <taxon>Orbales</taxon>
        <taxon>Orbaceae</taxon>
        <taxon>Orbus</taxon>
    </lineage>
</organism>
<evidence type="ECO:0000256" key="9">
    <source>
        <dbReference type="ARBA" id="ARBA00023237"/>
    </source>
</evidence>
<comment type="similarity">
    <text evidence="2">Belongs to the porin LamB (TC 1.B.3) family.</text>
</comment>
<evidence type="ECO:0000256" key="1">
    <source>
        <dbReference type="ARBA" id="ARBA00004571"/>
    </source>
</evidence>
<evidence type="ECO:0000256" key="8">
    <source>
        <dbReference type="ARBA" id="ARBA00023136"/>
    </source>
</evidence>
<comment type="caution">
    <text evidence="11">The sequence shown here is derived from an EMBL/GenBank/DDBJ whole genome shotgun (WGS) entry which is preliminary data.</text>
</comment>
<comment type="subcellular location">
    <subcellularLocation>
        <location evidence="1">Cell outer membrane</location>
        <topology evidence="1">Multi-pass membrane protein</topology>
    </subcellularLocation>
</comment>
<keyword evidence="10" id="KW-0175">Coiled coil</keyword>
<dbReference type="Proteomes" id="UP001500171">
    <property type="component" value="Unassembled WGS sequence"/>
</dbReference>
<evidence type="ECO:0000256" key="5">
    <source>
        <dbReference type="ARBA" id="ARBA00022692"/>
    </source>
</evidence>
<name>A0ABP9NBD9_9GAMM</name>
<dbReference type="Gene3D" id="2.40.170.10">
    <property type="entry name" value="Porin, LamB type"/>
    <property type="match status" value="1"/>
</dbReference>
<dbReference type="PANTHER" id="PTHR38762:SF1">
    <property type="entry name" value="CRYPTIC OUTER MEMBRANE PORIN BGLH-RELATED"/>
    <property type="match status" value="1"/>
</dbReference>
<evidence type="ECO:0000256" key="4">
    <source>
        <dbReference type="ARBA" id="ARBA00022452"/>
    </source>
</evidence>
<proteinExistence type="inferred from homology"/>
<keyword evidence="9" id="KW-0998">Cell outer membrane</keyword>
<dbReference type="InterPro" id="IPR036998">
    <property type="entry name" value="Porin_LamB_sf"/>
</dbReference>
<evidence type="ECO:0000313" key="12">
    <source>
        <dbReference type="Proteomes" id="UP001500171"/>
    </source>
</evidence>
<keyword evidence="7" id="KW-0626">Porin</keyword>
<reference evidence="12" key="1">
    <citation type="journal article" date="2019" name="Int. J. Syst. Evol. Microbiol.">
        <title>The Global Catalogue of Microorganisms (GCM) 10K type strain sequencing project: providing services to taxonomists for standard genome sequencing and annotation.</title>
        <authorList>
            <consortium name="The Broad Institute Genomics Platform"/>
            <consortium name="The Broad Institute Genome Sequencing Center for Infectious Disease"/>
            <person name="Wu L."/>
            <person name="Ma J."/>
        </authorList>
    </citation>
    <scope>NUCLEOTIDE SEQUENCE [LARGE SCALE GENOMIC DNA]</scope>
    <source>
        <strain evidence="12">JCM 18050</strain>
    </source>
</reference>
<sequence>MDNIKNITTPSIMTKRSKPRRIIVLMLLGLAYPTFAWSATNQDLEERIALLEQKLLSLASESVELKKQLIESNKQITLLSQQQKHDNVTPAPKALVKSQQNISPSLQSTRDVNNHAVDQSHVVTLIDDSANGITTQANDGATYSGHSPTPSRAITLTDFKNYLKEELGFSYTGYFRAGWATSTNGKPVNYAEGALGRFGNEYSGWYDLRFAQKVYDQDGRRVDAIVMIDGNVSTAKSSGLFNTQDDNYMQFSDVYLSTQGFVPNFPEANLWVGKHNLPNYEIQMLDWKTQKTPVGGGVGIEKMKLGIGELDMALTRADVDTQNDDVNVNELELRYRDIPLWQDATLGITGRYSMANKSSNQDNLIVKNAWLAGLIFRQNNFFNGFEELTLQVANNSVASQLANINTNNPTFSSNGNDYFGEHTGGTAYRIVSQGEAYLADNVIMAHAMALTTGHDVYSYDMKTAHTDFYSFKSAIRPAYIWNQYNQTGIELGYFQQRNEVNSRKYKEQGYKTTLFHSFKVGESILNSRPDIRFYATYLRILDNEISHSQLNGKDHQISVGVQTEVWF</sequence>
<dbReference type="InterPro" id="IPR050286">
    <property type="entry name" value="G_neg_Bact_CarbUptk_Porin"/>
</dbReference>
<evidence type="ECO:0000256" key="7">
    <source>
        <dbReference type="ARBA" id="ARBA00023114"/>
    </source>
</evidence>
<dbReference type="RefSeq" id="WP_345491551.1">
    <property type="nucleotide sequence ID" value="NZ_BAABHY010000005.1"/>
</dbReference>
<keyword evidence="6" id="KW-0406">Ion transport</keyword>
<keyword evidence="3" id="KW-0813">Transport</keyword>
<evidence type="ECO:0000256" key="3">
    <source>
        <dbReference type="ARBA" id="ARBA00022448"/>
    </source>
</evidence>
<dbReference type="InterPro" id="IPR003192">
    <property type="entry name" value="Porin_LamB"/>
</dbReference>
<evidence type="ECO:0000313" key="11">
    <source>
        <dbReference type="EMBL" id="GAA5112390.1"/>
    </source>
</evidence>
<accession>A0ABP9NBD9</accession>
<dbReference type="EMBL" id="BAABHY010000005">
    <property type="protein sequence ID" value="GAA5112390.1"/>
    <property type="molecule type" value="Genomic_DNA"/>
</dbReference>